<evidence type="ECO:0000313" key="3">
    <source>
        <dbReference type="Proteomes" id="UP001433268"/>
    </source>
</evidence>
<keyword evidence="3" id="KW-1185">Reference proteome</keyword>
<name>A0ABR1WXK7_9PEZI</name>
<evidence type="ECO:0000313" key="2">
    <source>
        <dbReference type="EMBL" id="KAK8087870.1"/>
    </source>
</evidence>
<reference evidence="2 3" key="1">
    <citation type="submission" date="2023-01" db="EMBL/GenBank/DDBJ databases">
        <title>Analysis of 21 Apiospora genomes using comparative genomics revels a genus with tremendous synthesis potential of carbohydrate active enzymes and secondary metabolites.</title>
        <authorList>
            <person name="Sorensen T."/>
        </authorList>
    </citation>
    <scope>NUCLEOTIDE SEQUENCE [LARGE SCALE GENOMIC DNA]</scope>
    <source>
        <strain evidence="2 3">CBS 114990</strain>
    </source>
</reference>
<dbReference type="PROSITE" id="PS50280">
    <property type="entry name" value="SET"/>
    <property type="match status" value="1"/>
</dbReference>
<organism evidence="2 3">
    <name type="scientific">Apiospora hydei</name>
    <dbReference type="NCBI Taxonomy" id="1337664"/>
    <lineage>
        <taxon>Eukaryota</taxon>
        <taxon>Fungi</taxon>
        <taxon>Dikarya</taxon>
        <taxon>Ascomycota</taxon>
        <taxon>Pezizomycotina</taxon>
        <taxon>Sordariomycetes</taxon>
        <taxon>Xylariomycetidae</taxon>
        <taxon>Amphisphaeriales</taxon>
        <taxon>Apiosporaceae</taxon>
        <taxon>Apiospora</taxon>
    </lineage>
</organism>
<gene>
    <name evidence="2" type="ORF">PG997_002831</name>
</gene>
<comment type="caution">
    <text evidence="2">The sequence shown here is derived from an EMBL/GenBank/DDBJ whole genome shotgun (WGS) entry which is preliminary data.</text>
</comment>
<dbReference type="PANTHER" id="PTHR47332:SF4">
    <property type="entry name" value="SET DOMAIN-CONTAINING PROTEIN 5"/>
    <property type="match status" value="1"/>
</dbReference>
<sequence>MESSYQLNWNVEIRQCEDGLKGLGLFASHRLTKGLKIMSEEPLVIDETREDLAAFIPQEFQSPSEAGKRALVLMYAGYRDPIALLPAGAVKDFHAGRTRRLQAIARLNSFEGIGIGCALSPGSAAINHAFNSVTLHALRDIQAGEEVTISYFQDYGRASEVRRSYMKSLREQLTRYHEAESPSPEEIQEAISVSRELVKIMEDEGLLGLEMALCLAEQSRMFTVLGGSESAERLNRQSMIIRRLCIGFDHPSCMLSR</sequence>
<evidence type="ECO:0000259" key="1">
    <source>
        <dbReference type="PROSITE" id="PS50280"/>
    </source>
</evidence>
<accession>A0ABR1WXK7</accession>
<dbReference type="Gene3D" id="2.170.270.10">
    <property type="entry name" value="SET domain"/>
    <property type="match status" value="1"/>
</dbReference>
<dbReference type="Proteomes" id="UP001433268">
    <property type="component" value="Unassembled WGS sequence"/>
</dbReference>
<dbReference type="Pfam" id="PF00856">
    <property type="entry name" value="SET"/>
    <property type="match status" value="1"/>
</dbReference>
<proteinExistence type="predicted"/>
<dbReference type="InterPro" id="IPR046341">
    <property type="entry name" value="SET_dom_sf"/>
</dbReference>
<feature type="domain" description="SET" evidence="1">
    <location>
        <begin position="9"/>
        <end position="152"/>
    </location>
</feature>
<dbReference type="InterPro" id="IPR053185">
    <property type="entry name" value="SET_domain_protein"/>
</dbReference>
<dbReference type="GeneID" id="92040206"/>
<dbReference type="InterPro" id="IPR001214">
    <property type="entry name" value="SET_dom"/>
</dbReference>
<dbReference type="PANTHER" id="PTHR47332">
    <property type="entry name" value="SET DOMAIN-CONTAINING PROTEIN 5"/>
    <property type="match status" value="1"/>
</dbReference>
<dbReference type="RefSeq" id="XP_066670764.1">
    <property type="nucleotide sequence ID" value="XM_066807146.1"/>
</dbReference>
<protein>
    <recommendedName>
        <fullName evidence="1">SET domain-containing protein</fullName>
    </recommendedName>
</protein>
<dbReference type="EMBL" id="JAQQWN010000004">
    <property type="protein sequence ID" value="KAK8087870.1"/>
    <property type="molecule type" value="Genomic_DNA"/>
</dbReference>
<dbReference type="SUPFAM" id="SSF82199">
    <property type="entry name" value="SET domain"/>
    <property type="match status" value="1"/>
</dbReference>